<dbReference type="CDD" id="cd05233">
    <property type="entry name" value="SDR_c"/>
    <property type="match status" value="1"/>
</dbReference>
<dbReference type="EMBL" id="BAAAZA010000055">
    <property type="protein sequence ID" value="GAA3904286.1"/>
    <property type="molecule type" value="Genomic_DNA"/>
</dbReference>
<dbReference type="PANTHER" id="PTHR42760:SF133">
    <property type="entry name" value="3-OXOACYL-[ACYL-CARRIER-PROTEIN] REDUCTASE"/>
    <property type="match status" value="1"/>
</dbReference>
<evidence type="ECO:0008006" key="5">
    <source>
        <dbReference type="Google" id="ProtNLM"/>
    </source>
</evidence>
<keyword evidence="2" id="KW-0560">Oxidoreductase</keyword>
<proteinExistence type="inferred from homology"/>
<dbReference type="Proteomes" id="UP001501563">
    <property type="component" value="Unassembled WGS sequence"/>
</dbReference>
<reference evidence="4" key="1">
    <citation type="journal article" date="2019" name="Int. J. Syst. Evol. Microbiol.">
        <title>The Global Catalogue of Microorganisms (GCM) 10K type strain sequencing project: providing services to taxonomists for standard genome sequencing and annotation.</title>
        <authorList>
            <consortium name="The Broad Institute Genomics Platform"/>
            <consortium name="The Broad Institute Genome Sequencing Center for Infectious Disease"/>
            <person name="Wu L."/>
            <person name="Ma J."/>
        </authorList>
    </citation>
    <scope>NUCLEOTIDE SEQUENCE [LARGE SCALE GENOMIC DNA]</scope>
    <source>
        <strain evidence="4">JCM 16578</strain>
    </source>
</reference>
<dbReference type="SUPFAM" id="SSF51735">
    <property type="entry name" value="NAD(P)-binding Rossmann-fold domains"/>
    <property type="match status" value="1"/>
</dbReference>
<protein>
    <recommendedName>
        <fullName evidence="5">SDR family NAD(P)-dependent oxidoreductase</fullName>
    </recommendedName>
</protein>
<dbReference type="Pfam" id="PF00106">
    <property type="entry name" value="adh_short"/>
    <property type="match status" value="1"/>
</dbReference>
<organism evidence="3 4">
    <name type="scientific">Streptomyces lannensis</name>
    <dbReference type="NCBI Taxonomy" id="766498"/>
    <lineage>
        <taxon>Bacteria</taxon>
        <taxon>Bacillati</taxon>
        <taxon>Actinomycetota</taxon>
        <taxon>Actinomycetes</taxon>
        <taxon>Kitasatosporales</taxon>
        <taxon>Streptomycetaceae</taxon>
        <taxon>Streptomyces</taxon>
    </lineage>
</organism>
<dbReference type="InterPro" id="IPR036291">
    <property type="entry name" value="NAD(P)-bd_dom_sf"/>
</dbReference>
<evidence type="ECO:0000256" key="2">
    <source>
        <dbReference type="ARBA" id="ARBA00023002"/>
    </source>
</evidence>
<name>A0ABP7LS25_9ACTN</name>
<dbReference type="Gene3D" id="3.40.50.720">
    <property type="entry name" value="NAD(P)-binding Rossmann-like Domain"/>
    <property type="match status" value="1"/>
</dbReference>
<sequence>MTVVDEGLTGLRVLVTGGSRGLGEATARRFAAAGATAVLTASRTAPPGDPPATFIPVDLRSEKGAADLGRRVLESVGGIDVLVNNAGASSAPVPTLQRSHASCHGDLEMNLPSAVRIDRVLVPGMIERVGVVVHVSSIASRLTGLIENPQ</sequence>
<comment type="similarity">
    <text evidence="1">Belongs to the short-chain dehydrogenases/reductases (SDR) family.</text>
</comment>
<dbReference type="PRINTS" id="PR00080">
    <property type="entry name" value="SDRFAMILY"/>
</dbReference>
<gene>
    <name evidence="3" type="ORF">GCM10022207_86910</name>
</gene>
<dbReference type="InterPro" id="IPR002347">
    <property type="entry name" value="SDR_fam"/>
</dbReference>
<dbReference type="PANTHER" id="PTHR42760">
    <property type="entry name" value="SHORT-CHAIN DEHYDROGENASES/REDUCTASES FAMILY MEMBER"/>
    <property type="match status" value="1"/>
</dbReference>
<evidence type="ECO:0000313" key="4">
    <source>
        <dbReference type="Proteomes" id="UP001501563"/>
    </source>
</evidence>
<evidence type="ECO:0000313" key="3">
    <source>
        <dbReference type="EMBL" id="GAA3904286.1"/>
    </source>
</evidence>
<keyword evidence="4" id="KW-1185">Reference proteome</keyword>
<dbReference type="PRINTS" id="PR00081">
    <property type="entry name" value="GDHRDH"/>
</dbReference>
<accession>A0ABP7LS25</accession>
<comment type="caution">
    <text evidence="3">The sequence shown here is derived from an EMBL/GenBank/DDBJ whole genome shotgun (WGS) entry which is preliminary data.</text>
</comment>
<evidence type="ECO:0000256" key="1">
    <source>
        <dbReference type="ARBA" id="ARBA00006484"/>
    </source>
</evidence>